<feature type="non-terminal residue" evidence="2">
    <location>
        <position position="130"/>
    </location>
</feature>
<keyword evidence="1" id="KW-0472">Membrane</keyword>
<protein>
    <recommendedName>
        <fullName evidence="3">Histidine kinase N-terminal 7TM region domain-containing protein</fullName>
    </recommendedName>
</protein>
<name>X1UR60_9ZZZZ</name>
<dbReference type="EMBL" id="BARW01036709">
    <property type="protein sequence ID" value="GAJ19968.1"/>
    <property type="molecule type" value="Genomic_DNA"/>
</dbReference>
<reference evidence="2" key="1">
    <citation type="journal article" date="2014" name="Front. Microbiol.">
        <title>High frequency of phylogenetically diverse reductive dehalogenase-homologous genes in deep subseafloor sedimentary metagenomes.</title>
        <authorList>
            <person name="Kawai M."/>
            <person name="Futagami T."/>
            <person name="Toyoda A."/>
            <person name="Takaki Y."/>
            <person name="Nishi S."/>
            <person name="Hori S."/>
            <person name="Arai W."/>
            <person name="Tsubouchi T."/>
            <person name="Morono Y."/>
            <person name="Uchiyama I."/>
            <person name="Ito T."/>
            <person name="Fujiyama A."/>
            <person name="Inagaki F."/>
            <person name="Takami H."/>
        </authorList>
    </citation>
    <scope>NUCLEOTIDE SEQUENCE</scope>
    <source>
        <strain evidence="2">Expedition CK06-06</strain>
    </source>
</reference>
<feature type="transmembrane region" description="Helical" evidence="1">
    <location>
        <begin position="96"/>
        <end position="117"/>
    </location>
</feature>
<evidence type="ECO:0000313" key="2">
    <source>
        <dbReference type="EMBL" id="GAJ19968.1"/>
    </source>
</evidence>
<keyword evidence="1" id="KW-1133">Transmembrane helix</keyword>
<comment type="caution">
    <text evidence="2">The sequence shown here is derived from an EMBL/GenBank/DDBJ whole genome shotgun (WGS) entry which is preliminary data.</text>
</comment>
<proteinExistence type="predicted"/>
<feature type="transmembrane region" description="Helical" evidence="1">
    <location>
        <begin position="60"/>
        <end position="84"/>
    </location>
</feature>
<sequence length="130" mass="15205">MCFTPFVSLLTAIIEFTVATIILIKYKDYLVPAFSAILIYFLGIYQITEFMLCTTTNPFLWAKLGFITYTFLPAIWMHFALRFLKRPKNKFYIKLIYFPPIIFSIIALLTNNFIIVASCEKVFVIIKTIF</sequence>
<evidence type="ECO:0008006" key="3">
    <source>
        <dbReference type="Google" id="ProtNLM"/>
    </source>
</evidence>
<organism evidence="2">
    <name type="scientific">marine sediment metagenome</name>
    <dbReference type="NCBI Taxonomy" id="412755"/>
    <lineage>
        <taxon>unclassified sequences</taxon>
        <taxon>metagenomes</taxon>
        <taxon>ecological metagenomes</taxon>
    </lineage>
</organism>
<dbReference type="AlphaFoldDB" id="X1UR60"/>
<accession>X1UR60</accession>
<feature type="transmembrane region" description="Helical" evidence="1">
    <location>
        <begin position="29"/>
        <end position="48"/>
    </location>
</feature>
<evidence type="ECO:0000256" key="1">
    <source>
        <dbReference type="SAM" id="Phobius"/>
    </source>
</evidence>
<gene>
    <name evidence="2" type="ORF">S12H4_56902</name>
</gene>
<feature type="transmembrane region" description="Helical" evidence="1">
    <location>
        <begin position="6"/>
        <end position="24"/>
    </location>
</feature>
<keyword evidence="1" id="KW-0812">Transmembrane</keyword>